<dbReference type="GO" id="GO:0004419">
    <property type="term" value="F:hydroxymethylglutaryl-CoA lyase activity"/>
    <property type="evidence" value="ECO:0007669"/>
    <property type="project" value="UniProtKB-EC"/>
</dbReference>
<evidence type="ECO:0000259" key="7">
    <source>
        <dbReference type="PROSITE" id="PS50991"/>
    </source>
</evidence>
<protein>
    <recommendedName>
        <fullName evidence="3">hydroxymethylglutaryl-CoA lyase</fullName>
        <ecNumber evidence="3">4.1.3.4</ecNumber>
    </recommendedName>
</protein>
<dbReference type="GO" id="GO:0046872">
    <property type="term" value="F:metal ion binding"/>
    <property type="evidence" value="ECO:0007669"/>
    <property type="project" value="UniProtKB-KW"/>
</dbReference>
<comment type="pathway">
    <text evidence="1">Metabolic intermediate metabolism; (S)-3-hydroxy-3-methylglutaryl-CoA degradation; acetoacetate from (S)-3-hydroxy-3-methylglutaryl-CoA: step 1/1.</text>
</comment>
<dbReference type="EMBL" id="KZ309428">
    <property type="protein sequence ID" value="KAG8238748.1"/>
    <property type="molecule type" value="Genomic_DNA"/>
</dbReference>
<dbReference type="PROSITE" id="PS50991">
    <property type="entry name" value="PYR_CT"/>
    <property type="match status" value="1"/>
</dbReference>
<dbReference type="GO" id="GO:0006552">
    <property type="term" value="P:L-leucine catabolic process"/>
    <property type="evidence" value="ECO:0007669"/>
    <property type="project" value="TreeGrafter"/>
</dbReference>
<evidence type="ECO:0000313" key="8">
    <source>
        <dbReference type="EMBL" id="KAG8238748.1"/>
    </source>
</evidence>
<dbReference type="Pfam" id="PF00682">
    <property type="entry name" value="HMGL-like"/>
    <property type="match status" value="1"/>
</dbReference>
<evidence type="ECO:0000256" key="1">
    <source>
        <dbReference type="ARBA" id="ARBA00005143"/>
    </source>
</evidence>
<dbReference type="PANTHER" id="PTHR42738">
    <property type="entry name" value="HYDROXYMETHYLGLUTARYL-COA LYASE"/>
    <property type="match status" value="1"/>
</dbReference>
<dbReference type="AlphaFoldDB" id="A0A8K0KQX0"/>
<keyword evidence="5" id="KW-0456">Lyase</keyword>
<evidence type="ECO:0000256" key="6">
    <source>
        <dbReference type="ARBA" id="ARBA00049877"/>
    </source>
</evidence>
<keyword evidence="4" id="KW-0479">Metal-binding</keyword>
<organism evidence="8 9">
    <name type="scientific">Ladona fulva</name>
    <name type="common">Scarce chaser dragonfly</name>
    <name type="synonym">Libellula fulva</name>
    <dbReference type="NCBI Taxonomy" id="123851"/>
    <lineage>
        <taxon>Eukaryota</taxon>
        <taxon>Metazoa</taxon>
        <taxon>Ecdysozoa</taxon>
        <taxon>Arthropoda</taxon>
        <taxon>Hexapoda</taxon>
        <taxon>Insecta</taxon>
        <taxon>Pterygota</taxon>
        <taxon>Palaeoptera</taxon>
        <taxon>Odonata</taxon>
        <taxon>Epiprocta</taxon>
        <taxon>Anisoptera</taxon>
        <taxon>Libelluloidea</taxon>
        <taxon>Libellulidae</taxon>
        <taxon>Ladona</taxon>
    </lineage>
</organism>
<dbReference type="PANTHER" id="PTHR42738:SF7">
    <property type="entry name" value="HYDROXYMETHYLGLUTARYL-COA LYASE"/>
    <property type="match status" value="1"/>
</dbReference>
<dbReference type="Proteomes" id="UP000792457">
    <property type="component" value="Unassembled WGS sequence"/>
</dbReference>
<name>A0A8K0KQX0_LADFU</name>
<dbReference type="GO" id="GO:0046951">
    <property type="term" value="P:ketone body biosynthetic process"/>
    <property type="evidence" value="ECO:0007669"/>
    <property type="project" value="TreeGrafter"/>
</dbReference>
<sequence>MADHSEVLRGIRKYPGVSYPTLVPNMTGLKAAIEAGAEEIAVFASASEAFSHKNINCSIEESIRRFKEVTEHAIKSGMRVRGYISCVCGCPYQGAVKPEEVVRVASLLRKLGCYEISLGDTIGVGTPGSVRSLLNILLDPTAERNADEKFSSSELAFGIKVIDSSAGGLGGCPYARGASGNVATEDLVYMLEGMGVSTGVNLPKLLEAVHFIHGVIGRPPVSHVAQVMAPPSVGLRLKEDSHL</sequence>
<dbReference type="EC" id="4.1.3.4" evidence="3"/>
<accession>A0A8K0KQX0</accession>
<comment type="catalytic activity">
    <reaction evidence="6">
        <text>(3S)-3-hydroxy-3-methylglutaryl-CoA = acetoacetate + acetyl-CoA</text>
        <dbReference type="Rhea" id="RHEA:24404"/>
        <dbReference type="ChEBI" id="CHEBI:13705"/>
        <dbReference type="ChEBI" id="CHEBI:43074"/>
        <dbReference type="ChEBI" id="CHEBI:57288"/>
        <dbReference type="EC" id="4.1.3.4"/>
    </reaction>
</comment>
<feature type="domain" description="Pyruvate carboxyltransferase" evidence="7">
    <location>
        <begin position="1"/>
        <end position="206"/>
    </location>
</feature>
<gene>
    <name evidence="8" type="ORF">J437_LFUL018576</name>
</gene>
<dbReference type="Gene3D" id="3.20.20.70">
    <property type="entry name" value="Aldolase class I"/>
    <property type="match status" value="1"/>
</dbReference>
<dbReference type="InterPro" id="IPR000891">
    <property type="entry name" value="PYR_CT"/>
</dbReference>
<evidence type="ECO:0000256" key="4">
    <source>
        <dbReference type="ARBA" id="ARBA00022723"/>
    </source>
</evidence>
<comment type="caution">
    <text evidence="8">The sequence shown here is derived from an EMBL/GenBank/DDBJ whole genome shotgun (WGS) entry which is preliminary data.</text>
</comment>
<evidence type="ECO:0000256" key="3">
    <source>
        <dbReference type="ARBA" id="ARBA00012910"/>
    </source>
</evidence>
<dbReference type="OrthoDB" id="1905920at2759"/>
<keyword evidence="9" id="KW-1185">Reference proteome</keyword>
<dbReference type="UniPathway" id="UPA00896">
    <property type="reaction ID" value="UER00863"/>
</dbReference>
<evidence type="ECO:0000256" key="2">
    <source>
        <dbReference type="ARBA" id="ARBA00009405"/>
    </source>
</evidence>
<dbReference type="NCBIfam" id="NF004283">
    <property type="entry name" value="PRK05692.1"/>
    <property type="match status" value="1"/>
</dbReference>
<comment type="similarity">
    <text evidence="2">Belongs to the HMG-CoA lyase family.</text>
</comment>
<reference evidence="8" key="1">
    <citation type="submission" date="2013-04" db="EMBL/GenBank/DDBJ databases">
        <authorList>
            <person name="Qu J."/>
            <person name="Murali S.C."/>
            <person name="Bandaranaike D."/>
            <person name="Bellair M."/>
            <person name="Blankenburg K."/>
            <person name="Chao H."/>
            <person name="Dinh H."/>
            <person name="Doddapaneni H."/>
            <person name="Downs B."/>
            <person name="Dugan-Rocha S."/>
            <person name="Elkadiri S."/>
            <person name="Gnanaolivu R.D."/>
            <person name="Hernandez B."/>
            <person name="Javaid M."/>
            <person name="Jayaseelan J.C."/>
            <person name="Lee S."/>
            <person name="Li M."/>
            <person name="Ming W."/>
            <person name="Munidasa M."/>
            <person name="Muniz J."/>
            <person name="Nguyen L."/>
            <person name="Ongeri F."/>
            <person name="Osuji N."/>
            <person name="Pu L.-L."/>
            <person name="Puazo M."/>
            <person name="Qu C."/>
            <person name="Quiroz J."/>
            <person name="Raj R."/>
            <person name="Weissenberger G."/>
            <person name="Xin Y."/>
            <person name="Zou X."/>
            <person name="Han Y."/>
            <person name="Richards S."/>
            <person name="Worley K."/>
            <person name="Muzny D."/>
            <person name="Gibbs R."/>
        </authorList>
    </citation>
    <scope>NUCLEOTIDE SEQUENCE</scope>
    <source>
        <strain evidence="8">Sampled in the wild</strain>
    </source>
</reference>
<proteinExistence type="inferred from homology"/>
<dbReference type="CDD" id="cd07938">
    <property type="entry name" value="DRE_TIM_HMGL"/>
    <property type="match status" value="1"/>
</dbReference>
<evidence type="ECO:0000313" key="9">
    <source>
        <dbReference type="Proteomes" id="UP000792457"/>
    </source>
</evidence>
<dbReference type="InterPro" id="IPR013785">
    <property type="entry name" value="Aldolase_TIM"/>
</dbReference>
<dbReference type="SUPFAM" id="SSF51569">
    <property type="entry name" value="Aldolase"/>
    <property type="match status" value="1"/>
</dbReference>
<evidence type="ECO:0000256" key="5">
    <source>
        <dbReference type="ARBA" id="ARBA00023239"/>
    </source>
</evidence>
<reference evidence="8" key="2">
    <citation type="submission" date="2017-10" db="EMBL/GenBank/DDBJ databases">
        <title>Ladona fulva Genome sequencing and assembly.</title>
        <authorList>
            <person name="Murali S."/>
            <person name="Richards S."/>
            <person name="Bandaranaike D."/>
            <person name="Bellair M."/>
            <person name="Blankenburg K."/>
            <person name="Chao H."/>
            <person name="Dinh H."/>
            <person name="Doddapaneni H."/>
            <person name="Dugan-Rocha S."/>
            <person name="Elkadiri S."/>
            <person name="Gnanaolivu R."/>
            <person name="Hernandez B."/>
            <person name="Skinner E."/>
            <person name="Javaid M."/>
            <person name="Lee S."/>
            <person name="Li M."/>
            <person name="Ming W."/>
            <person name="Munidasa M."/>
            <person name="Muniz J."/>
            <person name="Nguyen L."/>
            <person name="Hughes D."/>
            <person name="Osuji N."/>
            <person name="Pu L.-L."/>
            <person name="Puazo M."/>
            <person name="Qu C."/>
            <person name="Quiroz J."/>
            <person name="Raj R."/>
            <person name="Weissenberger G."/>
            <person name="Xin Y."/>
            <person name="Zou X."/>
            <person name="Han Y."/>
            <person name="Worley K."/>
            <person name="Muzny D."/>
            <person name="Gibbs R."/>
        </authorList>
    </citation>
    <scope>NUCLEOTIDE SEQUENCE</scope>
    <source>
        <strain evidence="8">Sampled in the wild</strain>
    </source>
</reference>
<dbReference type="InterPro" id="IPR043594">
    <property type="entry name" value="HMGL"/>
</dbReference>